<evidence type="ECO:0000256" key="2">
    <source>
        <dbReference type="ARBA" id="ARBA00022475"/>
    </source>
</evidence>
<proteinExistence type="predicted"/>
<dbReference type="InterPro" id="IPR036866">
    <property type="entry name" value="RibonucZ/Hydroxyglut_hydro"/>
</dbReference>
<keyword evidence="5 6" id="KW-0472">Membrane</keyword>
<dbReference type="Gene3D" id="3.60.15.10">
    <property type="entry name" value="Ribonuclease Z/Hydroxyacylglutathione hydrolase-like"/>
    <property type="match status" value="1"/>
</dbReference>
<dbReference type="GO" id="GO:0005886">
    <property type="term" value="C:plasma membrane"/>
    <property type="evidence" value="ECO:0007669"/>
    <property type="project" value="UniProtKB-SubCell"/>
</dbReference>
<reference evidence="10 11" key="1">
    <citation type="submission" date="2019-02" db="EMBL/GenBank/DDBJ databases">
        <title>Deep-cultivation of Planctomycetes and their phenomic and genomic characterization uncovers novel biology.</title>
        <authorList>
            <person name="Wiegand S."/>
            <person name="Jogler M."/>
            <person name="Boedeker C."/>
            <person name="Pinto D."/>
            <person name="Vollmers J."/>
            <person name="Rivas-Marin E."/>
            <person name="Kohn T."/>
            <person name="Peeters S.H."/>
            <person name="Heuer A."/>
            <person name="Rast P."/>
            <person name="Oberbeckmann S."/>
            <person name="Bunk B."/>
            <person name="Jeske O."/>
            <person name="Meyerdierks A."/>
            <person name="Storesund J.E."/>
            <person name="Kallscheuer N."/>
            <person name="Luecker S."/>
            <person name="Lage O.M."/>
            <person name="Pohl T."/>
            <person name="Merkel B.J."/>
            <person name="Hornburger P."/>
            <person name="Mueller R.-W."/>
            <person name="Bruemmer F."/>
            <person name="Labrenz M."/>
            <person name="Spormann A.M."/>
            <person name="Op Den Camp H."/>
            <person name="Overmann J."/>
            <person name="Amann R."/>
            <person name="Jetten M.S.M."/>
            <person name="Mascher T."/>
            <person name="Medema M.H."/>
            <person name="Devos D.P."/>
            <person name="Kaster A.-K."/>
            <person name="Ovreas L."/>
            <person name="Rohde M."/>
            <person name="Galperin M.Y."/>
            <person name="Jogler C."/>
        </authorList>
    </citation>
    <scope>NUCLEOTIDE SEQUENCE [LARGE SCALE GENOMIC DNA]</scope>
    <source>
        <strain evidence="10 11">Pan14r</strain>
    </source>
</reference>
<sequence length="880" mass="96881">MDSGVDGSVRTTTLPMVRTIERSLTQRGSRWLHRQPMVILAVLACVGILLDRFVGIRWGVMSLWVIGSAVWTLWGPVRGRTFAAMLVVVPCFAMRHHLETTRYDAAELRQHIGDFSRPAIVQAVVDRPPTFRRHPLADQRRLRNQPTMQTRFEVTVSAIRIGRAFRSTRGRAMVTVDQPLSDLRCGDAVTLLGELSRFQPASNPGQPDLQRVYRQRRLHGRIHVDDAAGVITSAADDKPAWWAASRNWIGRFAGELSRLGRQSLLRHTDASSGPLAMALILGQRDNVDPLTRDQLLVTGTVHLLSVSGLHLAIVVVMAGWLATFVGARVRGRVVLILLTCLVYTAVTGGRPPVVRASILVAVYALSLWVQRPAVSINSLGLAALLLLLWNPTLIESIGVQLSFIAVSTLIICGSTDPLQSEAVRQELSREEQLDRLIEKSSPPIAYHARRISTGLRNAFAYSAAVTLVSAPLVWHQFHVISPISVLANVLLGPWMFIALASGLVTIALEQLWMPLGLPSGWICHQTILVMRWIVQRAAEIPGGHFWLPSPPTWCVVGFYVALIVAVLSRGIGRSTNPIQPTPANPLRRRSLVVALSAWGLWVVMAWWLSTTPVPMNNATTESIFVDVGHGTAVVMRFDQDDVWLYDCGHLGNDLGESHDIDGVLWSLGTTHLSGIVLSHADSDHFNALPSLLNRFDVDQIITPPGMMDEPDEPALLPIRAAIRRHRVPVKTWSVGDHHQRDRADLVTLHPPKTRLAGSDNANSLVLQINAGSTWMMLPGDLEPPGTMTLVNGPRTSPGGVMMAPHHGSLAADSDMVLRWARPSKVVVSGGRRALHPDVENAMQLTGSDVAITRRDAAVRVRLFSQGPDQIQIRRWNQNPW</sequence>
<feature type="transmembrane region" description="Helical" evidence="6">
    <location>
        <begin position="515"/>
        <end position="534"/>
    </location>
</feature>
<dbReference type="EMBL" id="SJPL01000002">
    <property type="protein sequence ID" value="TWT65717.1"/>
    <property type="molecule type" value="Genomic_DNA"/>
</dbReference>
<dbReference type="Pfam" id="PF13567">
    <property type="entry name" value="DUF4131"/>
    <property type="match status" value="1"/>
</dbReference>
<feature type="domain" description="Metallo-beta-lactamase" evidence="7">
    <location>
        <begin position="626"/>
        <end position="817"/>
    </location>
</feature>
<evidence type="ECO:0000259" key="9">
    <source>
        <dbReference type="Pfam" id="PF13567"/>
    </source>
</evidence>
<dbReference type="PANTHER" id="PTHR30619:SF1">
    <property type="entry name" value="RECOMBINATION PROTEIN 2"/>
    <property type="match status" value="1"/>
</dbReference>
<accession>A0A5C5XR71</accession>
<feature type="transmembrane region" description="Helical" evidence="6">
    <location>
        <begin position="550"/>
        <end position="571"/>
    </location>
</feature>
<evidence type="ECO:0000256" key="6">
    <source>
        <dbReference type="SAM" id="Phobius"/>
    </source>
</evidence>
<evidence type="ECO:0000256" key="1">
    <source>
        <dbReference type="ARBA" id="ARBA00004651"/>
    </source>
</evidence>
<evidence type="ECO:0000313" key="11">
    <source>
        <dbReference type="Proteomes" id="UP000317238"/>
    </source>
</evidence>
<feature type="transmembrane region" description="Helical" evidence="6">
    <location>
        <begin position="374"/>
        <end position="391"/>
    </location>
</feature>
<protein>
    <submittedName>
        <fullName evidence="10">ComEC family competence protein</fullName>
    </submittedName>
</protein>
<organism evidence="10 11">
    <name type="scientific">Crateriforma conspicua</name>
    <dbReference type="NCBI Taxonomy" id="2527996"/>
    <lineage>
        <taxon>Bacteria</taxon>
        <taxon>Pseudomonadati</taxon>
        <taxon>Planctomycetota</taxon>
        <taxon>Planctomycetia</taxon>
        <taxon>Planctomycetales</taxon>
        <taxon>Planctomycetaceae</taxon>
        <taxon>Crateriforma</taxon>
    </lineage>
</organism>
<feature type="transmembrane region" description="Helical" evidence="6">
    <location>
        <begin position="31"/>
        <end position="50"/>
    </location>
</feature>
<feature type="transmembrane region" description="Helical" evidence="6">
    <location>
        <begin position="56"/>
        <end position="74"/>
    </location>
</feature>
<feature type="transmembrane region" description="Helical" evidence="6">
    <location>
        <begin position="483"/>
        <end position="508"/>
    </location>
</feature>
<comment type="caution">
    <text evidence="10">The sequence shown here is derived from an EMBL/GenBank/DDBJ whole genome shotgun (WGS) entry which is preliminary data.</text>
</comment>
<keyword evidence="11" id="KW-1185">Reference proteome</keyword>
<evidence type="ECO:0000256" key="3">
    <source>
        <dbReference type="ARBA" id="ARBA00022692"/>
    </source>
</evidence>
<comment type="subcellular location">
    <subcellularLocation>
        <location evidence="1">Cell membrane</location>
        <topology evidence="1">Multi-pass membrane protein</topology>
    </subcellularLocation>
</comment>
<dbReference type="AlphaFoldDB" id="A0A5C5XR71"/>
<dbReference type="Proteomes" id="UP000317238">
    <property type="component" value="Unassembled WGS sequence"/>
</dbReference>
<feature type="domain" description="ComEC/Rec2-related protein" evidence="8">
    <location>
        <begin position="279"/>
        <end position="568"/>
    </location>
</feature>
<dbReference type="RefSeq" id="WP_197204105.1">
    <property type="nucleotide sequence ID" value="NZ_SJPL01000002.1"/>
</dbReference>
<dbReference type="InterPro" id="IPR025405">
    <property type="entry name" value="DUF4131"/>
</dbReference>
<feature type="transmembrane region" description="Helical" evidence="6">
    <location>
        <begin position="329"/>
        <end position="346"/>
    </location>
</feature>
<evidence type="ECO:0000313" key="10">
    <source>
        <dbReference type="EMBL" id="TWT65717.1"/>
    </source>
</evidence>
<dbReference type="PANTHER" id="PTHR30619">
    <property type="entry name" value="DNA INTERNALIZATION/COMPETENCE PROTEIN COMEC/REC2"/>
    <property type="match status" value="1"/>
</dbReference>
<feature type="domain" description="DUF4131" evidence="9">
    <location>
        <begin position="64"/>
        <end position="227"/>
    </location>
</feature>
<dbReference type="InterPro" id="IPR004477">
    <property type="entry name" value="ComEC_N"/>
</dbReference>
<keyword evidence="2" id="KW-1003">Cell membrane</keyword>
<dbReference type="SUPFAM" id="SSF56281">
    <property type="entry name" value="Metallo-hydrolase/oxidoreductase"/>
    <property type="match status" value="1"/>
</dbReference>
<feature type="transmembrane region" description="Helical" evidence="6">
    <location>
        <begin position="458"/>
        <end position="477"/>
    </location>
</feature>
<evidence type="ECO:0000256" key="5">
    <source>
        <dbReference type="ARBA" id="ARBA00023136"/>
    </source>
</evidence>
<dbReference type="InterPro" id="IPR052159">
    <property type="entry name" value="Competence_DNA_uptake"/>
</dbReference>
<dbReference type="NCBIfam" id="TIGR00360">
    <property type="entry name" value="ComEC_N-term"/>
    <property type="match status" value="1"/>
</dbReference>
<gene>
    <name evidence="10" type="ORF">Pan14r_52660</name>
</gene>
<name>A0A5C5XR71_9PLAN</name>
<dbReference type="InterPro" id="IPR001279">
    <property type="entry name" value="Metallo-B-lactamas"/>
</dbReference>
<keyword evidence="4 6" id="KW-1133">Transmembrane helix</keyword>
<feature type="transmembrane region" description="Helical" evidence="6">
    <location>
        <begin position="301"/>
        <end position="322"/>
    </location>
</feature>
<dbReference type="Pfam" id="PF03772">
    <property type="entry name" value="Competence"/>
    <property type="match status" value="1"/>
</dbReference>
<evidence type="ECO:0000256" key="4">
    <source>
        <dbReference type="ARBA" id="ARBA00022989"/>
    </source>
</evidence>
<evidence type="ECO:0000259" key="8">
    <source>
        <dbReference type="Pfam" id="PF03772"/>
    </source>
</evidence>
<feature type="transmembrane region" description="Helical" evidence="6">
    <location>
        <begin position="591"/>
        <end position="609"/>
    </location>
</feature>
<dbReference type="Pfam" id="PF00753">
    <property type="entry name" value="Lactamase_B"/>
    <property type="match status" value="1"/>
</dbReference>
<evidence type="ECO:0000259" key="7">
    <source>
        <dbReference type="Pfam" id="PF00753"/>
    </source>
</evidence>
<keyword evidence="3 6" id="KW-0812">Transmembrane</keyword>